<dbReference type="PANTHER" id="PTHR30221:SF18">
    <property type="entry name" value="SLL0590 PROTEIN"/>
    <property type="match status" value="1"/>
</dbReference>
<evidence type="ECO:0000259" key="10">
    <source>
        <dbReference type="Pfam" id="PF21082"/>
    </source>
</evidence>
<evidence type="ECO:0000256" key="5">
    <source>
        <dbReference type="ARBA" id="ARBA00022989"/>
    </source>
</evidence>
<keyword evidence="5 7" id="KW-1133">Transmembrane helix</keyword>
<proteinExistence type="inferred from homology"/>
<comment type="caution">
    <text evidence="7">Lacks conserved residue(s) required for the propagation of feature annotation.</text>
</comment>
<keyword evidence="7" id="KW-0407">Ion channel</keyword>
<evidence type="ECO:0000256" key="3">
    <source>
        <dbReference type="ARBA" id="ARBA00022475"/>
    </source>
</evidence>
<feature type="transmembrane region" description="Helical" evidence="7">
    <location>
        <begin position="255"/>
        <end position="276"/>
    </location>
</feature>
<keyword evidence="4 7" id="KW-0812">Transmembrane</keyword>
<dbReference type="Pfam" id="PF21082">
    <property type="entry name" value="MS_channel_3rd"/>
    <property type="match status" value="1"/>
</dbReference>
<feature type="transmembrane region" description="Helical" evidence="7">
    <location>
        <begin position="150"/>
        <end position="171"/>
    </location>
</feature>
<dbReference type="SUPFAM" id="SSF50182">
    <property type="entry name" value="Sm-like ribonucleoproteins"/>
    <property type="match status" value="1"/>
</dbReference>
<feature type="transmembrane region" description="Helical" evidence="7">
    <location>
        <begin position="340"/>
        <end position="365"/>
    </location>
</feature>
<dbReference type="Gene3D" id="1.10.287.1260">
    <property type="match status" value="1"/>
</dbReference>
<dbReference type="Proteomes" id="UP000494269">
    <property type="component" value="Unassembled WGS sequence"/>
</dbReference>
<feature type="chain" id="PRO_5028951562" description="Small-conductance mechanosensitive channel" evidence="8">
    <location>
        <begin position="25"/>
        <end position="545"/>
    </location>
</feature>
<keyword evidence="12" id="KW-1185">Reference proteome</keyword>
<dbReference type="SUPFAM" id="SSF82689">
    <property type="entry name" value="Mechanosensitive channel protein MscS (YggB), C-terminal domain"/>
    <property type="match status" value="1"/>
</dbReference>
<evidence type="ECO:0000256" key="6">
    <source>
        <dbReference type="ARBA" id="ARBA00023136"/>
    </source>
</evidence>
<dbReference type="GO" id="GO:0008381">
    <property type="term" value="F:mechanosensitive monoatomic ion channel activity"/>
    <property type="evidence" value="ECO:0007669"/>
    <property type="project" value="InterPro"/>
</dbReference>
<dbReference type="EMBL" id="CADIJQ010000001">
    <property type="protein sequence ID" value="CAB3650409.1"/>
    <property type="molecule type" value="Genomic_DNA"/>
</dbReference>
<organism evidence="11 12">
    <name type="scientific">Achromobacter kerstersii</name>
    <dbReference type="NCBI Taxonomy" id="1353890"/>
    <lineage>
        <taxon>Bacteria</taxon>
        <taxon>Pseudomonadati</taxon>
        <taxon>Pseudomonadota</taxon>
        <taxon>Betaproteobacteria</taxon>
        <taxon>Burkholderiales</taxon>
        <taxon>Alcaligenaceae</taxon>
        <taxon>Achromobacter</taxon>
    </lineage>
</organism>
<dbReference type="InterPro" id="IPR011066">
    <property type="entry name" value="MscS_channel_C_sf"/>
</dbReference>
<feature type="transmembrane region" description="Helical" evidence="7">
    <location>
        <begin position="311"/>
        <end position="328"/>
    </location>
</feature>
<gene>
    <name evidence="11" type="ORF">LMG3441_00021</name>
</gene>
<evidence type="ECO:0000313" key="12">
    <source>
        <dbReference type="Proteomes" id="UP000494269"/>
    </source>
</evidence>
<name>A0A6S6YWW8_9BURK</name>
<accession>A0A6S6YWW8</accession>
<dbReference type="InterPro" id="IPR045275">
    <property type="entry name" value="MscS_archaea/bacteria_type"/>
</dbReference>
<keyword evidence="7" id="KW-0813">Transport</keyword>
<evidence type="ECO:0000256" key="7">
    <source>
        <dbReference type="RuleBase" id="RU369025"/>
    </source>
</evidence>
<evidence type="ECO:0000259" key="9">
    <source>
        <dbReference type="Pfam" id="PF00924"/>
    </source>
</evidence>
<evidence type="ECO:0000256" key="2">
    <source>
        <dbReference type="ARBA" id="ARBA00008017"/>
    </source>
</evidence>
<feature type="domain" description="Mechanosensitive ion channel MscS" evidence="9">
    <location>
        <begin position="354"/>
        <end position="419"/>
    </location>
</feature>
<comment type="subunit">
    <text evidence="7">Homoheptamer.</text>
</comment>
<feature type="domain" description="Mechanosensitive ion channel MscS C-terminal" evidence="10">
    <location>
        <begin position="431"/>
        <end position="512"/>
    </location>
</feature>
<evidence type="ECO:0000256" key="8">
    <source>
        <dbReference type="SAM" id="SignalP"/>
    </source>
</evidence>
<evidence type="ECO:0000256" key="4">
    <source>
        <dbReference type="ARBA" id="ARBA00022692"/>
    </source>
</evidence>
<dbReference type="InterPro" id="IPR010920">
    <property type="entry name" value="LSM_dom_sf"/>
</dbReference>
<reference evidence="11 12" key="1">
    <citation type="submission" date="2020-04" db="EMBL/GenBank/DDBJ databases">
        <authorList>
            <person name="De Canck E."/>
        </authorList>
    </citation>
    <scope>NUCLEOTIDE SEQUENCE [LARGE SCALE GENOMIC DNA]</scope>
    <source>
        <strain evidence="11 12">LMG 3441</strain>
    </source>
</reference>
<evidence type="ECO:0000256" key="1">
    <source>
        <dbReference type="ARBA" id="ARBA00004651"/>
    </source>
</evidence>
<dbReference type="InterPro" id="IPR006685">
    <property type="entry name" value="MscS_channel_2nd"/>
</dbReference>
<keyword evidence="7" id="KW-0997">Cell inner membrane</keyword>
<sequence>MTRRIRVSILAVLLLILTPALCAAADDARSEAASLELALETAPVEIDGQVLFKVRGLSSFPAGKRAEAITERIKNAAADASLASADLRTDTVGNGTVIMAGKNPLIIVSDADAQLEQTTRDNLAALHLLRIKQAIDEFRAARRADTLLKAGLYCAGATVLLALVIAVLLLLNRWLDKAVSKLLKSRVKAVDIQSFEILRSDTIWKALHGLVLAIGVVTVVASVYVYLQYVLALFPWTRSLSNGLLNVATDTAENLGKSAAAVIPDILILVLIFYLARFALRRVRHFFDAVEHKRVTFAQFEPEWGMPTYKLVRVLILAFAFIVAYPYIPGSETAAFKGISIFIGLVISLGSSTAISNFIAGYLMTYRRVFKVGDRVKVGDVIGEVVSVRLQVTHIRTNKNEEITIPNSQILNSDVTNYSSLASTQGLILHTTVGIGYETPWRQVEAMLCAAAERTAVVLTDPKPFILLTKLGDFAVTYELNVYVRDTQRIAKIYADLHRHILDVFNEYGVQIMTPAYEGDPDVPKVVAPEQWYSAPAAPDKSTER</sequence>
<dbReference type="PANTHER" id="PTHR30221">
    <property type="entry name" value="SMALL-CONDUCTANCE MECHANOSENSITIVE CHANNEL"/>
    <property type="match status" value="1"/>
</dbReference>
<dbReference type="InterPro" id="IPR023408">
    <property type="entry name" value="MscS_beta-dom_sf"/>
</dbReference>
<keyword evidence="3" id="KW-1003">Cell membrane</keyword>
<comment type="subcellular location">
    <subcellularLocation>
        <location evidence="7">Cell inner membrane</location>
        <topology evidence="7">Multi-pass membrane protein</topology>
    </subcellularLocation>
    <subcellularLocation>
        <location evidence="1">Cell membrane</location>
        <topology evidence="1">Multi-pass membrane protein</topology>
    </subcellularLocation>
</comment>
<keyword evidence="6 7" id="KW-0472">Membrane</keyword>
<dbReference type="GO" id="GO:0005886">
    <property type="term" value="C:plasma membrane"/>
    <property type="evidence" value="ECO:0007669"/>
    <property type="project" value="UniProtKB-SubCell"/>
</dbReference>
<dbReference type="Gene3D" id="2.30.30.60">
    <property type="match status" value="1"/>
</dbReference>
<feature type="transmembrane region" description="Helical" evidence="7">
    <location>
        <begin position="209"/>
        <end position="235"/>
    </location>
</feature>
<evidence type="ECO:0000313" key="11">
    <source>
        <dbReference type="EMBL" id="CAB3650409.1"/>
    </source>
</evidence>
<feature type="signal peptide" evidence="8">
    <location>
        <begin position="1"/>
        <end position="24"/>
    </location>
</feature>
<dbReference type="InterPro" id="IPR049278">
    <property type="entry name" value="MS_channel_C"/>
</dbReference>
<protein>
    <recommendedName>
        <fullName evidence="7">Small-conductance mechanosensitive channel</fullName>
    </recommendedName>
</protein>
<dbReference type="AlphaFoldDB" id="A0A6S6YWW8"/>
<comment type="similarity">
    <text evidence="2 7">Belongs to the MscS (TC 1.A.23) family.</text>
</comment>
<dbReference type="Gene3D" id="3.30.70.100">
    <property type="match status" value="1"/>
</dbReference>
<dbReference type="Pfam" id="PF00924">
    <property type="entry name" value="MS_channel_2nd"/>
    <property type="match status" value="1"/>
</dbReference>
<keyword evidence="8" id="KW-0732">Signal</keyword>
<comment type="function">
    <text evidence="7">Mechanosensitive channel that participates in the regulation of osmotic pressure changes within the cell, opening in response to stretch forces in the membrane lipid bilayer, without the need for other proteins. Contributes to normal resistance to hypoosmotic shock. Forms an ion channel of 1.0 nanosiemens conductance with a slight preference for anions.</text>
</comment>
<keyword evidence="7" id="KW-0406">Ion transport</keyword>